<evidence type="ECO:0000313" key="2">
    <source>
        <dbReference type="Proteomes" id="UP000821845"/>
    </source>
</evidence>
<keyword evidence="2" id="KW-1185">Reference proteome</keyword>
<evidence type="ECO:0000313" key="1">
    <source>
        <dbReference type="EMBL" id="KAH6923638.1"/>
    </source>
</evidence>
<gene>
    <name evidence="1" type="ORF">HPB50_004315</name>
</gene>
<accession>A0ACB7RLW7</accession>
<organism evidence="1 2">
    <name type="scientific">Hyalomma asiaticum</name>
    <name type="common">Tick</name>
    <dbReference type="NCBI Taxonomy" id="266040"/>
    <lineage>
        <taxon>Eukaryota</taxon>
        <taxon>Metazoa</taxon>
        <taxon>Ecdysozoa</taxon>
        <taxon>Arthropoda</taxon>
        <taxon>Chelicerata</taxon>
        <taxon>Arachnida</taxon>
        <taxon>Acari</taxon>
        <taxon>Parasitiformes</taxon>
        <taxon>Ixodida</taxon>
        <taxon>Ixodoidea</taxon>
        <taxon>Ixodidae</taxon>
        <taxon>Hyalomminae</taxon>
        <taxon>Hyalomma</taxon>
    </lineage>
</organism>
<dbReference type="Proteomes" id="UP000821845">
    <property type="component" value="Chromosome 8"/>
</dbReference>
<proteinExistence type="predicted"/>
<protein>
    <submittedName>
        <fullName evidence="1">Uncharacterized protein</fullName>
    </submittedName>
</protein>
<name>A0ACB7RLW7_HYAAI</name>
<reference evidence="1" key="1">
    <citation type="submission" date="2020-05" db="EMBL/GenBank/DDBJ databases">
        <title>Large-scale comparative analyses of tick genomes elucidate their genetic diversity and vector capacities.</title>
        <authorList>
            <person name="Jia N."/>
            <person name="Wang J."/>
            <person name="Shi W."/>
            <person name="Du L."/>
            <person name="Sun Y."/>
            <person name="Zhan W."/>
            <person name="Jiang J."/>
            <person name="Wang Q."/>
            <person name="Zhang B."/>
            <person name="Ji P."/>
            <person name="Sakyi L.B."/>
            <person name="Cui X."/>
            <person name="Yuan T."/>
            <person name="Jiang B."/>
            <person name="Yang W."/>
            <person name="Lam T.T.-Y."/>
            <person name="Chang Q."/>
            <person name="Ding S."/>
            <person name="Wang X."/>
            <person name="Zhu J."/>
            <person name="Ruan X."/>
            <person name="Zhao L."/>
            <person name="Wei J."/>
            <person name="Que T."/>
            <person name="Du C."/>
            <person name="Cheng J."/>
            <person name="Dai P."/>
            <person name="Han X."/>
            <person name="Huang E."/>
            <person name="Gao Y."/>
            <person name="Liu J."/>
            <person name="Shao H."/>
            <person name="Ye R."/>
            <person name="Li L."/>
            <person name="Wei W."/>
            <person name="Wang X."/>
            <person name="Wang C."/>
            <person name="Yang T."/>
            <person name="Huo Q."/>
            <person name="Li W."/>
            <person name="Guo W."/>
            <person name="Chen H."/>
            <person name="Zhou L."/>
            <person name="Ni X."/>
            <person name="Tian J."/>
            <person name="Zhou Y."/>
            <person name="Sheng Y."/>
            <person name="Liu T."/>
            <person name="Pan Y."/>
            <person name="Xia L."/>
            <person name="Li J."/>
            <person name="Zhao F."/>
            <person name="Cao W."/>
        </authorList>
    </citation>
    <scope>NUCLEOTIDE SEQUENCE</scope>
    <source>
        <strain evidence="1">Hyas-2018</strain>
    </source>
</reference>
<dbReference type="EMBL" id="CM023488">
    <property type="protein sequence ID" value="KAH6923638.1"/>
    <property type="molecule type" value="Genomic_DNA"/>
</dbReference>
<comment type="caution">
    <text evidence="1">The sequence shown here is derived from an EMBL/GenBank/DDBJ whole genome shotgun (WGS) entry which is preliminary data.</text>
</comment>
<sequence>MTADKGSGQGGLANQKRTLFSKRCTRLACGTFVLVVALVTSALMYLRTHSAPHGEASATKARGRHRMQYDREDGYGGYTTTIDFADRPPRSVDSPGTVGRPCTTSGCLWLDSHLSPRSAERGDPCDDFYKHACAGLGNSVNSDGRARLMAAVKDVLLLPTSLRTSDGDVRGRTVSLEPEVHEVVLKRCLSGGPPVLFADDINSECEESPEPHCPSRLPEALAKASEKFFRGRANATVSTYADFVESGASTRGHQDDDPEEDPGSPGGNSTSPDFSKEWVGRACKWVSSAARCHLRVNLRRPRDNASAYQHVWKAMYFAPFMGQKGDRLLGMAYSGSTSPRQEACMTIMADVFQEETLAAAKRVLSKAVHNLHASLAEVVRGAWQMIPALPQLSNGGSGNSSDEQAYDAQGEFFQDEDHQINVAIMDSHYKAVGGGMAPFSAETRLVRAKGRPLIIVSPGVLGVMVNASSSIEPVLVPALSRPVLRGLVEAQTDDADSEDGAGWRLNDVAQCLASRMNVSTGLSREVALESVVLGPLFRLYWNKLEKTRGRTPLHAGYTNEELFFVLWAQLHCGETDVGALVNAAARNSVHWNKAFRCQRHQRMFTDSGCPVKS</sequence>